<feature type="signal peptide" evidence="2">
    <location>
        <begin position="1"/>
        <end position="30"/>
    </location>
</feature>
<evidence type="ECO:0008006" key="5">
    <source>
        <dbReference type="Google" id="ProtNLM"/>
    </source>
</evidence>
<proteinExistence type="predicted"/>
<gene>
    <name evidence="3" type="ORF">GCM10020369_14540</name>
</gene>
<reference evidence="4" key="1">
    <citation type="journal article" date="2019" name="Int. J. Syst. Evol. Microbiol.">
        <title>The Global Catalogue of Microorganisms (GCM) 10K type strain sequencing project: providing services to taxonomists for standard genome sequencing and annotation.</title>
        <authorList>
            <consortium name="The Broad Institute Genomics Platform"/>
            <consortium name="The Broad Institute Genome Sequencing Center for Infectious Disease"/>
            <person name="Wu L."/>
            <person name="Ma J."/>
        </authorList>
    </citation>
    <scope>NUCLEOTIDE SEQUENCE [LARGE SCALE GENOMIC DNA]</scope>
    <source>
        <strain evidence="4">JCM 9458</strain>
    </source>
</reference>
<feature type="chain" id="PRO_5046265131" description="Peptidase C-terminal archaeal/bacterial domain-containing protein" evidence="2">
    <location>
        <begin position="31"/>
        <end position="663"/>
    </location>
</feature>
<dbReference type="Proteomes" id="UP001501676">
    <property type="component" value="Unassembled WGS sequence"/>
</dbReference>
<evidence type="ECO:0000256" key="1">
    <source>
        <dbReference type="SAM" id="MobiDB-lite"/>
    </source>
</evidence>
<sequence>MRHRRIWAALGTAGALAGSLLLSGPTAASGADSPSGPPEPNAAQQLGLPQVAKNAHGEHPGRGANPYLGLVPEPQKVDWSYWRGKLAADGKRRAAGLKNSRPADPRAIAVQGVEPVFVDEQEPARTLGGNDRIGTAEQLERFGTADGRVPSARVVGTLAEGPAAVQFDPPAEDNGSIGKAALVVLPGPQTRRITTGRIGDGPHGSAGDKKGDFDFYRITTARAGQRLLVDLDTPSTNDATVAKLDSVVVLWNKAGKAIALNDDDGETLDSRLAVNIPADGEYFISVGAYDSAVPEDPFDSGSGRGVGSEGAYSITFGLDADDVDFYQLDLRPGDVLGASITGSGRELSVRDPEHHLRLTSRQDQSGIYPPTSPLPGGGNAVLAHVADAAGPHTIAISSGAGRYDLTLQVYRPGPEERGASTVQTIFLDFDGAQVNTRIWGGTGVRTLSPFRAFLGRWGLRSEEENAALDAVVRTVRENLEHDFGDRVAIRVLNSRDNRDSWGQPNVSRVVIGGTADESGLSTVGISQSVDPGNFDTEESALVLLDDLSNPGGARNTANPSLVAYLTSKSDRVRFVGQAVGNAVAHEAGHFFGSWHTAAFDETSDLMDQGGNFAMLWGVGEDGHGGTDDDLDVDFGEDVFNPSEGFLGSQDTAANTEWGLSAQR</sequence>
<evidence type="ECO:0000256" key="2">
    <source>
        <dbReference type="SAM" id="SignalP"/>
    </source>
</evidence>
<accession>A0ABP6STK8</accession>
<evidence type="ECO:0000313" key="3">
    <source>
        <dbReference type="EMBL" id="GAA3384523.1"/>
    </source>
</evidence>
<organism evidence="3 4">
    <name type="scientific">Cryptosporangium minutisporangium</name>
    <dbReference type="NCBI Taxonomy" id="113569"/>
    <lineage>
        <taxon>Bacteria</taxon>
        <taxon>Bacillati</taxon>
        <taxon>Actinomycetota</taxon>
        <taxon>Actinomycetes</taxon>
        <taxon>Cryptosporangiales</taxon>
        <taxon>Cryptosporangiaceae</taxon>
        <taxon>Cryptosporangium</taxon>
    </lineage>
</organism>
<dbReference type="EMBL" id="BAAAYN010000008">
    <property type="protein sequence ID" value="GAA3384523.1"/>
    <property type="molecule type" value="Genomic_DNA"/>
</dbReference>
<keyword evidence="4" id="KW-1185">Reference proteome</keyword>
<evidence type="ECO:0000313" key="4">
    <source>
        <dbReference type="Proteomes" id="UP001501676"/>
    </source>
</evidence>
<keyword evidence="2" id="KW-0732">Signal</keyword>
<name>A0ABP6STK8_9ACTN</name>
<protein>
    <recommendedName>
        <fullName evidence="5">Peptidase C-terminal archaeal/bacterial domain-containing protein</fullName>
    </recommendedName>
</protein>
<comment type="caution">
    <text evidence="3">The sequence shown here is derived from an EMBL/GenBank/DDBJ whole genome shotgun (WGS) entry which is preliminary data.</text>
</comment>
<dbReference type="Gene3D" id="2.60.120.380">
    <property type="match status" value="1"/>
</dbReference>
<feature type="region of interest" description="Disordered" evidence="1">
    <location>
        <begin position="644"/>
        <end position="663"/>
    </location>
</feature>
<feature type="region of interest" description="Disordered" evidence="1">
    <location>
        <begin position="25"/>
        <end position="44"/>
    </location>
</feature>
<dbReference type="RefSeq" id="WP_345727213.1">
    <property type="nucleotide sequence ID" value="NZ_BAAAYN010000008.1"/>
</dbReference>